<dbReference type="AlphaFoldDB" id="A0A834SHH2"/>
<reference evidence="1" key="1">
    <citation type="submission" date="2020-09" db="EMBL/GenBank/DDBJ databases">
        <title>Genome-Enabled Discovery of Anthraquinone Biosynthesis in Senna tora.</title>
        <authorList>
            <person name="Kang S.-H."/>
            <person name="Pandey R.P."/>
            <person name="Lee C.-M."/>
            <person name="Sim J.-S."/>
            <person name="Jeong J.-T."/>
            <person name="Choi B.-S."/>
            <person name="Jung M."/>
            <person name="Ginzburg D."/>
            <person name="Zhao K."/>
            <person name="Won S.Y."/>
            <person name="Oh T.-J."/>
            <person name="Yu Y."/>
            <person name="Kim N.-H."/>
            <person name="Lee O.R."/>
            <person name="Lee T.-H."/>
            <person name="Bashyal P."/>
            <person name="Kim T.-S."/>
            <person name="Lee W.-H."/>
            <person name="Kawkins C."/>
            <person name="Kim C.-K."/>
            <person name="Kim J.S."/>
            <person name="Ahn B.O."/>
            <person name="Rhee S.Y."/>
            <person name="Sohng J.K."/>
        </authorList>
    </citation>
    <scope>NUCLEOTIDE SEQUENCE</scope>
    <source>
        <tissue evidence="1">Leaf</tissue>
    </source>
</reference>
<sequence length="40" mass="4196">MVSSSVLPGTVNTESGYKKRNGLSADAVLQSTTILKSINQ</sequence>
<organism evidence="1 2">
    <name type="scientific">Senna tora</name>
    <dbReference type="NCBI Taxonomy" id="362788"/>
    <lineage>
        <taxon>Eukaryota</taxon>
        <taxon>Viridiplantae</taxon>
        <taxon>Streptophyta</taxon>
        <taxon>Embryophyta</taxon>
        <taxon>Tracheophyta</taxon>
        <taxon>Spermatophyta</taxon>
        <taxon>Magnoliopsida</taxon>
        <taxon>eudicotyledons</taxon>
        <taxon>Gunneridae</taxon>
        <taxon>Pentapetalae</taxon>
        <taxon>rosids</taxon>
        <taxon>fabids</taxon>
        <taxon>Fabales</taxon>
        <taxon>Fabaceae</taxon>
        <taxon>Caesalpinioideae</taxon>
        <taxon>Cassia clade</taxon>
        <taxon>Senna</taxon>
    </lineage>
</organism>
<evidence type="ECO:0000313" key="1">
    <source>
        <dbReference type="EMBL" id="KAF7800837.1"/>
    </source>
</evidence>
<dbReference type="EMBL" id="JAAIUW010000147">
    <property type="protein sequence ID" value="KAF7800837.1"/>
    <property type="molecule type" value="Genomic_DNA"/>
</dbReference>
<name>A0A834SHH2_9FABA</name>
<keyword evidence="2" id="KW-1185">Reference proteome</keyword>
<proteinExistence type="predicted"/>
<gene>
    <name evidence="1" type="ORF">G2W53_044680</name>
</gene>
<accession>A0A834SHH2</accession>
<comment type="caution">
    <text evidence="1">The sequence shown here is derived from an EMBL/GenBank/DDBJ whole genome shotgun (WGS) entry which is preliminary data.</text>
</comment>
<evidence type="ECO:0000313" key="2">
    <source>
        <dbReference type="Proteomes" id="UP000634136"/>
    </source>
</evidence>
<dbReference type="Proteomes" id="UP000634136">
    <property type="component" value="Unassembled WGS sequence"/>
</dbReference>
<protein>
    <submittedName>
        <fullName evidence="1">Uncharacterized protein</fullName>
    </submittedName>
</protein>